<dbReference type="WBParaSite" id="Pan_g18946.t1">
    <property type="protein sequence ID" value="Pan_g18946.t1"/>
    <property type="gene ID" value="Pan_g18946"/>
</dbReference>
<feature type="signal peptide" evidence="1">
    <location>
        <begin position="1"/>
        <end position="15"/>
    </location>
</feature>
<evidence type="ECO:0000313" key="3">
    <source>
        <dbReference type="WBParaSite" id="Pan_g18946.t1"/>
    </source>
</evidence>
<protein>
    <submittedName>
        <fullName evidence="3">Protein kinase domain-containing protein</fullName>
    </submittedName>
</protein>
<reference evidence="2" key="1">
    <citation type="journal article" date="2013" name="Genetics">
        <title>The draft genome and transcriptome of Panagrellus redivivus are shaped by the harsh demands of a free-living lifestyle.</title>
        <authorList>
            <person name="Srinivasan J."/>
            <person name="Dillman A.R."/>
            <person name="Macchietto M.G."/>
            <person name="Heikkinen L."/>
            <person name="Lakso M."/>
            <person name="Fracchia K.M."/>
            <person name="Antoshechkin I."/>
            <person name="Mortazavi A."/>
            <person name="Wong G."/>
            <person name="Sternberg P.W."/>
        </authorList>
    </citation>
    <scope>NUCLEOTIDE SEQUENCE [LARGE SCALE GENOMIC DNA]</scope>
    <source>
        <strain evidence="2">MT8872</strain>
    </source>
</reference>
<evidence type="ECO:0000256" key="1">
    <source>
        <dbReference type="SAM" id="SignalP"/>
    </source>
</evidence>
<feature type="chain" id="PRO_5028831282" evidence="1">
    <location>
        <begin position="16"/>
        <end position="86"/>
    </location>
</feature>
<dbReference type="Proteomes" id="UP000492821">
    <property type="component" value="Unassembled WGS sequence"/>
</dbReference>
<keyword evidence="1" id="KW-0732">Signal</keyword>
<keyword evidence="2" id="KW-1185">Reference proteome</keyword>
<dbReference type="AlphaFoldDB" id="A0A7E4VBG8"/>
<reference evidence="3" key="2">
    <citation type="submission" date="2020-10" db="UniProtKB">
        <authorList>
            <consortium name="WormBaseParasite"/>
        </authorList>
    </citation>
    <scope>IDENTIFICATION</scope>
</reference>
<evidence type="ECO:0000313" key="2">
    <source>
        <dbReference type="Proteomes" id="UP000492821"/>
    </source>
</evidence>
<sequence length="86" mass="9999">MCLLVLNVYLWLVLFQEEGFLCLTLVHPAFLDHDGMGPENVFDVAKWRSRCQFLIDGVGKFVPDDPEKDENIYEMIDSFEQMTDIP</sequence>
<proteinExistence type="predicted"/>
<organism evidence="2 3">
    <name type="scientific">Panagrellus redivivus</name>
    <name type="common">Microworm</name>
    <dbReference type="NCBI Taxonomy" id="6233"/>
    <lineage>
        <taxon>Eukaryota</taxon>
        <taxon>Metazoa</taxon>
        <taxon>Ecdysozoa</taxon>
        <taxon>Nematoda</taxon>
        <taxon>Chromadorea</taxon>
        <taxon>Rhabditida</taxon>
        <taxon>Tylenchina</taxon>
        <taxon>Panagrolaimomorpha</taxon>
        <taxon>Panagrolaimoidea</taxon>
        <taxon>Panagrolaimidae</taxon>
        <taxon>Panagrellus</taxon>
    </lineage>
</organism>
<name>A0A7E4VBG8_PANRE</name>
<accession>A0A7E4VBG8</accession>